<gene>
    <name evidence="5" type="ORF">X943_000045</name>
</gene>
<reference evidence="5" key="1">
    <citation type="journal article" date="2014" name="Nucleic Acids Res.">
        <title>The evolutionary dynamics of variant antigen genes in Babesia reveal a history of genomic innovation underlying host-parasite interaction.</title>
        <authorList>
            <person name="Jackson A.P."/>
            <person name="Otto T.D."/>
            <person name="Darby A."/>
            <person name="Ramaprasad A."/>
            <person name="Xia D."/>
            <person name="Echaide I.E."/>
            <person name="Farber M."/>
            <person name="Gahlot S."/>
            <person name="Gamble J."/>
            <person name="Gupta D."/>
            <person name="Gupta Y."/>
            <person name="Jackson L."/>
            <person name="Malandrin L."/>
            <person name="Malas T.B."/>
            <person name="Moussa E."/>
            <person name="Nair M."/>
            <person name="Reid A.J."/>
            <person name="Sanders M."/>
            <person name="Sharma J."/>
            <person name="Tracey A."/>
            <person name="Quail M.A."/>
            <person name="Weir W."/>
            <person name="Wastling J.M."/>
            <person name="Hall N."/>
            <person name="Willadsen P."/>
            <person name="Lingelbach K."/>
            <person name="Shiels B."/>
            <person name="Tait A."/>
            <person name="Berriman M."/>
            <person name="Allred D.R."/>
            <person name="Pain A."/>
        </authorList>
    </citation>
    <scope>NUCLEOTIDE SEQUENCE</scope>
    <source>
        <strain evidence="5">1802A</strain>
    </source>
</reference>
<dbReference type="GO" id="GO:0032259">
    <property type="term" value="P:methylation"/>
    <property type="evidence" value="ECO:0007669"/>
    <property type="project" value="UniProtKB-KW"/>
</dbReference>
<feature type="binding site" evidence="4">
    <location>
        <position position="109"/>
    </location>
    <ligand>
        <name>S-adenosyl-L-methionine</name>
        <dbReference type="ChEBI" id="CHEBI:59789"/>
    </ligand>
</feature>
<dbReference type="PROSITE" id="PS51608">
    <property type="entry name" value="SAM_MT_UBIE"/>
    <property type="match status" value="1"/>
</dbReference>
<dbReference type="NCBIfam" id="TIGR01934">
    <property type="entry name" value="MenG_MenH_UbiE"/>
    <property type="match status" value="1"/>
</dbReference>
<keyword evidence="2 4" id="KW-0808">Transferase</keyword>
<keyword evidence="4" id="KW-0496">Mitochondrion</keyword>
<organism evidence="5 6">
    <name type="scientific">Babesia divergens</name>
    <dbReference type="NCBI Taxonomy" id="32595"/>
    <lineage>
        <taxon>Eukaryota</taxon>
        <taxon>Sar</taxon>
        <taxon>Alveolata</taxon>
        <taxon>Apicomplexa</taxon>
        <taxon>Aconoidasida</taxon>
        <taxon>Piroplasmida</taxon>
        <taxon>Babesiidae</taxon>
        <taxon>Babesia</taxon>
    </lineage>
</organism>
<dbReference type="InterPro" id="IPR023576">
    <property type="entry name" value="UbiE/COQ5_MeTrFase_CS"/>
</dbReference>
<keyword evidence="5" id="KW-0830">Ubiquinone</keyword>
<keyword evidence="4" id="KW-0999">Mitochondrion inner membrane</keyword>
<dbReference type="GO" id="GO:0031314">
    <property type="term" value="C:extrinsic component of mitochondrial inner membrane"/>
    <property type="evidence" value="ECO:0007669"/>
    <property type="project" value="UniProtKB-UniRule"/>
</dbReference>
<protein>
    <recommendedName>
        <fullName evidence="4">2-methoxy-6-polyprenyl-1,4-benzoquinol methylase, mitochondrial</fullName>
        <ecNumber evidence="4">2.1.1.201</ecNumber>
    </recommendedName>
    <alternativeName>
        <fullName evidence="4">Ubiquinone biosynthesis methyltransferase COQ5</fullName>
    </alternativeName>
</protein>
<dbReference type="Gene3D" id="3.40.50.150">
    <property type="entry name" value="Vaccinia Virus protein VP39"/>
    <property type="match status" value="1"/>
</dbReference>
<keyword evidence="1 4" id="KW-0489">Methyltransferase</keyword>
<dbReference type="PANTHER" id="PTHR43591:SF24">
    <property type="entry name" value="2-METHOXY-6-POLYPRENYL-1,4-BENZOQUINOL METHYLASE, MITOCHONDRIAL"/>
    <property type="match status" value="1"/>
</dbReference>
<dbReference type="Pfam" id="PF01209">
    <property type="entry name" value="Ubie_methyltran"/>
    <property type="match status" value="1"/>
</dbReference>
<dbReference type="AlphaFoldDB" id="A0AAD9G698"/>
<evidence type="ECO:0000256" key="4">
    <source>
        <dbReference type="HAMAP-Rule" id="MF_03191"/>
    </source>
</evidence>
<reference evidence="5" key="2">
    <citation type="submission" date="2021-05" db="EMBL/GenBank/DDBJ databases">
        <authorList>
            <person name="Pain A."/>
        </authorList>
    </citation>
    <scope>NUCLEOTIDE SEQUENCE</scope>
    <source>
        <strain evidence="5">1802A</strain>
    </source>
</reference>
<dbReference type="GO" id="GO:0008425">
    <property type="term" value="F:2-methoxy-6-polyprenyl-1,4-benzoquinol methyltransferase activity"/>
    <property type="evidence" value="ECO:0007669"/>
    <property type="project" value="UniProtKB-UniRule"/>
</dbReference>
<name>A0AAD9G698_BABDI</name>
<feature type="binding site" evidence="4">
    <location>
        <position position="148"/>
    </location>
    <ligand>
        <name>S-adenosyl-L-methionine</name>
        <dbReference type="ChEBI" id="CHEBI:59789"/>
    </ligand>
</feature>
<comment type="subcellular location">
    <subcellularLocation>
        <location evidence="4">Mitochondrion inner membrane</location>
        <topology evidence="4">Peripheral membrane protein</topology>
        <orientation evidence="4">Matrix side</orientation>
    </subcellularLocation>
</comment>
<dbReference type="PROSITE" id="PS01184">
    <property type="entry name" value="UBIE_2"/>
    <property type="match status" value="1"/>
</dbReference>
<comment type="caution">
    <text evidence="5">The sequence shown here is derived from an EMBL/GenBank/DDBJ whole genome shotgun (WGS) entry which is preliminary data.</text>
</comment>
<accession>A0AAD9G698</accession>
<keyword evidence="3 4" id="KW-0949">S-adenosyl-L-methionine</keyword>
<proteinExistence type="inferred from homology"/>
<comment type="function">
    <text evidence="4">Methyltransferase required for the conversion of 2-polyprenyl-6-methoxy-1,4-benzoquinol (DDMQH2) to 2-polyprenyl-3-methyl-6-methoxy-1,4-benzoquinol (DMQH2).</text>
</comment>
<dbReference type="PROSITE" id="PS01183">
    <property type="entry name" value="UBIE_1"/>
    <property type="match status" value="1"/>
</dbReference>
<keyword evidence="4" id="KW-0831">Ubiquinone biosynthesis</keyword>
<comment type="pathway">
    <text evidence="4">Cofactor biosynthesis; ubiquinone biosynthesis.</text>
</comment>
<dbReference type="EMBL" id="JAHBMH010000073">
    <property type="protein sequence ID" value="KAK1932625.1"/>
    <property type="molecule type" value="Genomic_DNA"/>
</dbReference>
<dbReference type="HAMAP" id="MF_01813">
    <property type="entry name" value="MenG_UbiE_methyltr"/>
    <property type="match status" value="1"/>
</dbReference>
<dbReference type="InterPro" id="IPR004033">
    <property type="entry name" value="UbiE/COQ5_MeTrFase"/>
</dbReference>
<dbReference type="EC" id="2.1.1.201" evidence="4"/>
<comment type="catalytic activity">
    <reaction evidence="4">
        <text>a 2-methoxy-6-(all-trans-polyprenyl)benzene-1,4-diol + S-adenosyl-L-methionine = a 5-methoxy-2-methyl-3-(all-trans-polyprenyl)benzene-1,4-diol + S-adenosyl-L-homocysteine + H(+)</text>
        <dbReference type="Rhea" id="RHEA:28286"/>
        <dbReference type="Rhea" id="RHEA-COMP:10858"/>
        <dbReference type="Rhea" id="RHEA-COMP:10859"/>
        <dbReference type="ChEBI" id="CHEBI:15378"/>
        <dbReference type="ChEBI" id="CHEBI:57856"/>
        <dbReference type="ChEBI" id="CHEBI:59789"/>
        <dbReference type="ChEBI" id="CHEBI:84166"/>
        <dbReference type="ChEBI" id="CHEBI:84167"/>
        <dbReference type="EC" id="2.1.1.201"/>
    </reaction>
</comment>
<comment type="similarity">
    <text evidence="4">Belongs to the class I-like SAM-binding methyltransferase superfamily. MenG/UbiE family.</text>
</comment>
<evidence type="ECO:0000313" key="5">
    <source>
        <dbReference type="EMBL" id="KAK1932625.1"/>
    </source>
</evidence>
<dbReference type="CDD" id="cd02440">
    <property type="entry name" value="AdoMet_MTases"/>
    <property type="match status" value="1"/>
</dbReference>
<comment type="caution">
    <text evidence="4">Lacks conserved residue(s) required for the propagation of feature annotation.</text>
</comment>
<evidence type="ECO:0000256" key="1">
    <source>
        <dbReference type="ARBA" id="ARBA00022603"/>
    </source>
</evidence>
<dbReference type="InterPro" id="IPR029063">
    <property type="entry name" value="SAM-dependent_MTases_sf"/>
</dbReference>
<evidence type="ECO:0000313" key="6">
    <source>
        <dbReference type="Proteomes" id="UP001195914"/>
    </source>
</evidence>
<evidence type="ECO:0000256" key="3">
    <source>
        <dbReference type="ARBA" id="ARBA00022691"/>
    </source>
</evidence>
<keyword evidence="6" id="KW-1185">Reference proteome</keyword>
<sequence length="305" mass="34345">MITRNALGFLRDGIKRVVPGRSFMPMKLDVRHSYDTAFIQNVFSKVAKRYDLMNDLMSMGIHRIWKDVFVKEAVSSLSVINREIAKAQFEGIPYEGQNVVEILDLAGGTGDIAFRILERAGDMNVHDDKGFVLYNTGIKAEPKITILDPSVEMTDVGQQYADELGYGNCIEWVNAPAENMPLENDTFDIVTVAFGLRNFTDREAGLRECYRVLKPGGRLMILEFSRCESNLLGALYDSYSSFIIPMLGQYVANNKDAYQYLIDSIRTFPSQQQLADMLTKANFTLVSYRNLTGGIVAIHSAFKKQ</sequence>
<dbReference type="PANTHER" id="PTHR43591">
    <property type="entry name" value="METHYLTRANSFERASE"/>
    <property type="match status" value="1"/>
</dbReference>
<dbReference type="SUPFAM" id="SSF53335">
    <property type="entry name" value="S-adenosyl-L-methionine-dependent methyltransferases"/>
    <property type="match status" value="1"/>
</dbReference>
<keyword evidence="4" id="KW-0472">Membrane</keyword>
<comment type="subunit">
    <text evidence="4">Component of a multi-subunit COQ enzyme complex.</text>
</comment>
<evidence type="ECO:0000256" key="2">
    <source>
        <dbReference type="ARBA" id="ARBA00022679"/>
    </source>
</evidence>
<dbReference type="Proteomes" id="UP001195914">
    <property type="component" value="Unassembled WGS sequence"/>
</dbReference>